<evidence type="ECO:0000313" key="8">
    <source>
        <dbReference type="RefSeq" id="XP_008781220.3"/>
    </source>
</evidence>
<dbReference type="Proteomes" id="UP000228380">
    <property type="component" value="Chromosome 3"/>
</dbReference>
<keyword evidence="7" id="KW-1185">Reference proteome</keyword>
<dbReference type="InterPro" id="IPR009057">
    <property type="entry name" value="Homeodomain-like_sf"/>
</dbReference>
<dbReference type="FunFam" id="1.10.10.60:FF:000002">
    <property type="entry name" value="Myb family transcription factor"/>
    <property type="match status" value="1"/>
</dbReference>
<dbReference type="Gene3D" id="1.10.10.60">
    <property type="entry name" value="Homeodomain-like"/>
    <property type="match status" value="1"/>
</dbReference>
<dbReference type="OrthoDB" id="551907at2759"/>
<reference evidence="8" key="2">
    <citation type="submission" date="2025-08" db="UniProtKB">
        <authorList>
            <consortium name="RefSeq"/>
        </authorList>
    </citation>
    <scope>IDENTIFICATION</scope>
    <source>
        <tissue evidence="8">Young leaves</tissue>
    </source>
</reference>
<dbReference type="Pfam" id="PF14379">
    <property type="entry name" value="Myb_CC_LHEQLE"/>
    <property type="match status" value="1"/>
</dbReference>
<dbReference type="InterPro" id="IPR006447">
    <property type="entry name" value="Myb_dom_plants"/>
</dbReference>
<feature type="compositionally biased region" description="Basic and acidic residues" evidence="5">
    <location>
        <begin position="377"/>
        <end position="406"/>
    </location>
</feature>
<gene>
    <name evidence="8" type="primary">LOC103701054</name>
</gene>
<keyword evidence="4" id="KW-0539">Nucleus</keyword>
<dbReference type="NCBIfam" id="TIGR01557">
    <property type="entry name" value="myb_SHAQKYF"/>
    <property type="match status" value="1"/>
</dbReference>
<evidence type="ECO:0000256" key="2">
    <source>
        <dbReference type="ARBA" id="ARBA00023125"/>
    </source>
</evidence>
<evidence type="ECO:0000256" key="4">
    <source>
        <dbReference type="ARBA" id="ARBA00023242"/>
    </source>
</evidence>
<evidence type="ECO:0000256" key="1">
    <source>
        <dbReference type="ARBA" id="ARBA00023015"/>
    </source>
</evidence>
<evidence type="ECO:0000256" key="3">
    <source>
        <dbReference type="ARBA" id="ARBA00023163"/>
    </source>
</evidence>
<evidence type="ECO:0000313" key="7">
    <source>
        <dbReference type="Proteomes" id="UP000228380"/>
    </source>
</evidence>
<dbReference type="PROSITE" id="PS51294">
    <property type="entry name" value="HTH_MYB"/>
    <property type="match status" value="1"/>
</dbReference>
<dbReference type="PANTHER" id="PTHR31499:SF2">
    <property type="entry name" value="MYB-RELATED PROTEIN 2"/>
    <property type="match status" value="1"/>
</dbReference>
<feature type="domain" description="HTH myb-type" evidence="6">
    <location>
        <begin position="80"/>
        <end position="140"/>
    </location>
</feature>
<protein>
    <submittedName>
        <fullName evidence="8">Myb-related protein 2-like isoform X1</fullName>
    </submittedName>
</protein>
<evidence type="ECO:0000259" key="6">
    <source>
        <dbReference type="PROSITE" id="PS51294"/>
    </source>
</evidence>
<dbReference type="InterPro" id="IPR017930">
    <property type="entry name" value="Myb_dom"/>
</dbReference>
<accession>A0A8B7BLV6</accession>
<keyword evidence="2" id="KW-0238">DNA-binding</keyword>
<dbReference type="GO" id="GO:0003700">
    <property type="term" value="F:DNA-binding transcription factor activity"/>
    <property type="evidence" value="ECO:0007669"/>
    <property type="project" value="InterPro"/>
</dbReference>
<feature type="region of interest" description="Disordered" evidence="5">
    <location>
        <begin position="373"/>
        <end position="456"/>
    </location>
</feature>
<dbReference type="InterPro" id="IPR025756">
    <property type="entry name" value="Myb_CC_LHEQLE"/>
</dbReference>
<name>A0A8B7BLV6_PHODC</name>
<reference evidence="7" key="1">
    <citation type="journal article" date="2019" name="Nat. Commun.">
        <title>Genome-wide association mapping of date palm fruit traits.</title>
        <authorList>
            <person name="Hazzouri K.M."/>
            <person name="Gros-Balthazard M."/>
            <person name="Flowers J.M."/>
            <person name="Copetti D."/>
            <person name="Lemansour A."/>
            <person name="Lebrun M."/>
            <person name="Masmoudi K."/>
            <person name="Ferrand S."/>
            <person name="Dhar M.I."/>
            <person name="Fresquez Z.A."/>
            <person name="Rosas U."/>
            <person name="Zhang J."/>
            <person name="Talag J."/>
            <person name="Lee S."/>
            <person name="Kudrna D."/>
            <person name="Powell R.F."/>
            <person name="Leitch I.J."/>
            <person name="Krueger R.R."/>
            <person name="Wing R.A."/>
            <person name="Amiri K.M.A."/>
            <person name="Purugganan M.D."/>
        </authorList>
    </citation>
    <scope>NUCLEOTIDE SEQUENCE [LARGE SCALE GENOMIC DNA]</scope>
    <source>
        <strain evidence="7">cv. Khalas</strain>
    </source>
</reference>
<dbReference type="RefSeq" id="XP_008781220.3">
    <property type="nucleotide sequence ID" value="XM_008782998.4"/>
</dbReference>
<dbReference type="GO" id="GO:0003677">
    <property type="term" value="F:DNA binding"/>
    <property type="evidence" value="ECO:0007669"/>
    <property type="project" value="UniProtKB-KW"/>
</dbReference>
<evidence type="ECO:0000256" key="5">
    <source>
        <dbReference type="SAM" id="MobiDB-lite"/>
    </source>
</evidence>
<dbReference type="InterPro" id="IPR046955">
    <property type="entry name" value="PHR1-like"/>
</dbReference>
<feature type="compositionally biased region" description="Polar residues" evidence="5">
    <location>
        <begin position="442"/>
        <end position="456"/>
    </location>
</feature>
<proteinExistence type="predicted"/>
<dbReference type="KEGG" id="pda:103701054"/>
<keyword evidence="3" id="KW-0804">Transcription</keyword>
<dbReference type="Pfam" id="PF00249">
    <property type="entry name" value="Myb_DNA-binding"/>
    <property type="match status" value="1"/>
</dbReference>
<dbReference type="GeneID" id="103701054"/>
<sequence>MHQLSRNSQLTNSKQIRLSEICRSKWIIEPERQKEREKMYHHHLEGHSNLLASRTTFPPKKHLFLQGGSVPGESGLVLSTDAKPRLKWTPELHERFVEAVHQLGGADKATPKTIMRLMGIPGLTLYHLKSHLQKYRLSKNLQSQANTGTTKNVVGCTLAANRTGEGNGSLMSNTTAASQTNKTMLISEALQMQIEVQRRLHEQLEVQRHLQLRIEAQGQYLQSVLEKAQETLGKQNLGSTGLEAAKVQLSELVSKVSHECLNTAFPGLEEISGLHPLQAHAAQFTDCSVDSCLTSCEGSQKEQETNYVGVGLSTYPGNSPLCLQQFRADTELERAQPAWHADFNAQKTFSPFIVRDSEGTVFPAQRGSRTLSINMKAQREKVDSSTDSEARRKERDSKDTFLEASRKRPAVLQERGKEPNEFGLSSMTTQLDLNAHEENDGLPNSKQFDLNGFSWS</sequence>
<organism evidence="7 8">
    <name type="scientific">Phoenix dactylifera</name>
    <name type="common">Date palm</name>
    <dbReference type="NCBI Taxonomy" id="42345"/>
    <lineage>
        <taxon>Eukaryota</taxon>
        <taxon>Viridiplantae</taxon>
        <taxon>Streptophyta</taxon>
        <taxon>Embryophyta</taxon>
        <taxon>Tracheophyta</taxon>
        <taxon>Spermatophyta</taxon>
        <taxon>Magnoliopsida</taxon>
        <taxon>Liliopsida</taxon>
        <taxon>Arecaceae</taxon>
        <taxon>Coryphoideae</taxon>
        <taxon>Phoeniceae</taxon>
        <taxon>Phoenix</taxon>
    </lineage>
</organism>
<feature type="compositionally biased region" description="Polar residues" evidence="5">
    <location>
        <begin position="423"/>
        <end position="432"/>
    </location>
</feature>
<dbReference type="AlphaFoldDB" id="A0A8B7BLV6"/>
<dbReference type="PANTHER" id="PTHR31499">
    <property type="entry name" value="MYB FAMILY TRANSCRIPTION FACTOR PHL11"/>
    <property type="match status" value="1"/>
</dbReference>
<dbReference type="SUPFAM" id="SSF46689">
    <property type="entry name" value="Homeodomain-like"/>
    <property type="match status" value="1"/>
</dbReference>
<keyword evidence="1" id="KW-0805">Transcription regulation</keyword>
<dbReference type="InterPro" id="IPR001005">
    <property type="entry name" value="SANT/Myb"/>
</dbReference>